<dbReference type="InterPro" id="IPR036986">
    <property type="entry name" value="S4_RNA-bd_sf"/>
</dbReference>
<keyword evidence="1" id="KW-0694">RNA-binding</keyword>
<reference evidence="4" key="1">
    <citation type="submission" date="2020-05" db="EMBL/GenBank/DDBJ databases">
        <authorList>
            <person name="Chiriac C."/>
            <person name="Salcher M."/>
            <person name="Ghai R."/>
            <person name="Kavagutti S V."/>
        </authorList>
    </citation>
    <scope>NUCLEOTIDE SEQUENCE</scope>
</reference>
<dbReference type="CDD" id="cd00165">
    <property type="entry name" value="S4"/>
    <property type="match status" value="1"/>
</dbReference>
<dbReference type="SMART" id="SM00363">
    <property type="entry name" value="S4"/>
    <property type="match status" value="1"/>
</dbReference>
<dbReference type="PANTHER" id="PTHR32319">
    <property type="entry name" value="BACTERIAL HEMOLYSIN-LIKE PROTEIN"/>
    <property type="match status" value="1"/>
</dbReference>
<dbReference type="EMBL" id="CAFBMM010000133">
    <property type="protein sequence ID" value="CAB4919602.1"/>
    <property type="molecule type" value="Genomic_DNA"/>
</dbReference>
<dbReference type="PANTHER" id="PTHR32319:SF0">
    <property type="entry name" value="BACTERIAL HEMOLYSIN-LIKE PROTEIN"/>
    <property type="match status" value="1"/>
</dbReference>
<accession>A0A6J7HJ94</accession>
<evidence type="ECO:0000313" key="4">
    <source>
        <dbReference type="EMBL" id="CAB4919602.1"/>
    </source>
</evidence>
<dbReference type="Gene3D" id="3.10.290.10">
    <property type="entry name" value="RNA-binding S4 domain"/>
    <property type="match status" value="1"/>
</dbReference>
<dbReference type="GO" id="GO:0003723">
    <property type="term" value="F:RNA binding"/>
    <property type="evidence" value="ECO:0007669"/>
    <property type="project" value="UniProtKB-KW"/>
</dbReference>
<dbReference type="Pfam" id="PF01479">
    <property type="entry name" value="S4"/>
    <property type="match status" value="1"/>
</dbReference>
<evidence type="ECO:0000256" key="2">
    <source>
        <dbReference type="ARBA" id="ARBA00029460"/>
    </source>
</evidence>
<proteinExistence type="inferred from homology"/>
<protein>
    <submittedName>
        <fullName evidence="4">Unannotated protein</fullName>
    </submittedName>
</protein>
<dbReference type="SUPFAM" id="SSF55174">
    <property type="entry name" value="Alpha-L RNA-binding motif"/>
    <property type="match status" value="1"/>
</dbReference>
<sequence>MIRRRLDVELVRRGITDTRAQAQTAISEQRVLVGGAPALTNARRVGADESISLSGPEPRFVSRGGEKLSRALEEFSPPISGSYALDAGASTGGFTDCLLQNGVAHVTAVDVGRGQLAWRLRNDDRVTLRERTNVRYLEPTSLISDQPDGRVDLVVADLSFISILTVAPALVRCTTEDAHLIVLVKPQFEAGRSAVGRGGIVRDPSIHREVMLRVCAGLAQGQLPVVAATVSPLTGADGNREFLVHIDRAGTPMASDAIEAIAVA</sequence>
<dbReference type="InterPro" id="IPR004538">
    <property type="entry name" value="Hemolysin_A/TlyA"/>
</dbReference>
<dbReference type="CDD" id="cd02440">
    <property type="entry name" value="AdoMet_MTases"/>
    <property type="match status" value="1"/>
</dbReference>
<dbReference type="AlphaFoldDB" id="A0A6J7HJ94"/>
<dbReference type="PIRSF" id="PIRSF005578">
    <property type="entry name" value="TlyA"/>
    <property type="match status" value="1"/>
</dbReference>
<evidence type="ECO:0000256" key="1">
    <source>
        <dbReference type="ARBA" id="ARBA00022884"/>
    </source>
</evidence>
<organism evidence="4">
    <name type="scientific">freshwater metagenome</name>
    <dbReference type="NCBI Taxonomy" id="449393"/>
    <lineage>
        <taxon>unclassified sequences</taxon>
        <taxon>metagenomes</taxon>
        <taxon>ecological metagenomes</taxon>
    </lineage>
</organism>
<comment type="similarity">
    <text evidence="2">Belongs to the TlyA family.</text>
</comment>
<evidence type="ECO:0000259" key="3">
    <source>
        <dbReference type="SMART" id="SM00363"/>
    </source>
</evidence>
<dbReference type="InterPro" id="IPR047048">
    <property type="entry name" value="TlyA"/>
</dbReference>
<dbReference type="Pfam" id="PF01728">
    <property type="entry name" value="FtsJ"/>
    <property type="match status" value="1"/>
</dbReference>
<dbReference type="PROSITE" id="PS50889">
    <property type="entry name" value="S4"/>
    <property type="match status" value="1"/>
</dbReference>
<dbReference type="InterPro" id="IPR002942">
    <property type="entry name" value="S4_RNA-bd"/>
</dbReference>
<feature type="domain" description="RNA-binding S4" evidence="3">
    <location>
        <begin position="4"/>
        <end position="66"/>
    </location>
</feature>
<dbReference type="Gene3D" id="3.40.50.150">
    <property type="entry name" value="Vaccinia Virus protein VP39"/>
    <property type="match status" value="1"/>
</dbReference>
<dbReference type="GO" id="GO:0008168">
    <property type="term" value="F:methyltransferase activity"/>
    <property type="evidence" value="ECO:0007669"/>
    <property type="project" value="InterPro"/>
</dbReference>
<dbReference type="SUPFAM" id="SSF53335">
    <property type="entry name" value="S-adenosyl-L-methionine-dependent methyltransferases"/>
    <property type="match status" value="1"/>
</dbReference>
<dbReference type="NCBIfam" id="TIGR00478">
    <property type="entry name" value="tly"/>
    <property type="match status" value="1"/>
</dbReference>
<dbReference type="InterPro" id="IPR029063">
    <property type="entry name" value="SAM-dependent_MTases_sf"/>
</dbReference>
<name>A0A6J7HJ94_9ZZZZ</name>
<dbReference type="InterPro" id="IPR002877">
    <property type="entry name" value="RNA_MeTrfase_FtsJ_dom"/>
</dbReference>
<gene>
    <name evidence="4" type="ORF">UFOPK3605_01587</name>
</gene>
<dbReference type="GO" id="GO:0032259">
    <property type="term" value="P:methylation"/>
    <property type="evidence" value="ECO:0007669"/>
    <property type="project" value="InterPro"/>
</dbReference>